<sequence length="123" mass="13715">MLIQKFLISGLLGLSLLAPMATHADGNHASLLLMLISNKIKMEKLVKAAEDDPSLCSENSQQISNLMKPSMHMLAEYSQEKSGNYVNQSAYADSLVQRAKMMENYSVLLERYFSLRNSCPLNS</sequence>
<evidence type="ECO:0000313" key="2">
    <source>
        <dbReference type="EMBL" id="GAA3938942.1"/>
    </source>
</evidence>
<organism evidence="2 3">
    <name type="scientific">Litoribacillus peritrichatus</name>
    <dbReference type="NCBI Taxonomy" id="718191"/>
    <lineage>
        <taxon>Bacteria</taxon>
        <taxon>Pseudomonadati</taxon>
        <taxon>Pseudomonadota</taxon>
        <taxon>Gammaproteobacteria</taxon>
        <taxon>Oceanospirillales</taxon>
        <taxon>Oceanospirillaceae</taxon>
        <taxon>Litoribacillus</taxon>
    </lineage>
</organism>
<dbReference type="RefSeq" id="WP_344800297.1">
    <property type="nucleotide sequence ID" value="NZ_BAABBN010000015.1"/>
</dbReference>
<reference evidence="3" key="1">
    <citation type="journal article" date="2019" name="Int. J. Syst. Evol. Microbiol.">
        <title>The Global Catalogue of Microorganisms (GCM) 10K type strain sequencing project: providing services to taxonomists for standard genome sequencing and annotation.</title>
        <authorList>
            <consortium name="The Broad Institute Genomics Platform"/>
            <consortium name="The Broad Institute Genome Sequencing Center for Infectious Disease"/>
            <person name="Wu L."/>
            <person name="Ma J."/>
        </authorList>
    </citation>
    <scope>NUCLEOTIDE SEQUENCE [LARGE SCALE GENOMIC DNA]</scope>
    <source>
        <strain evidence="3">JCM 17551</strain>
    </source>
</reference>
<proteinExistence type="predicted"/>
<protein>
    <submittedName>
        <fullName evidence="2">Uncharacterized protein</fullName>
    </submittedName>
</protein>
<feature type="chain" id="PRO_5045597885" evidence="1">
    <location>
        <begin position="25"/>
        <end position="123"/>
    </location>
</feature>
<gene>
    <name evidence="2" type="ORF">GCM10022277_38790</name>
</gene>
<name>A0ABP7N762_9GAMM</name>
<dbReference type="EMBL" id="BAABBN010000015">
    <property type="protein sequence ID" value="GAA3938942.1"/>
    <property type="molecule type" value="Genomic_DNA"/>
</dbReference>
<evidence type="ECO:0000256" key="1">
    <source>
        <dbReference type="SAM" id="SignalP"/>
    </source>
</evidence>
<accession>A0ABP7N762</accession>
<dbReference type="Proteomes" id="UP001501565">
    <property type="component" value="Unassembled WGS sequence"/>
</dbReference>
<feature type="signal peptide" evidence="1">
    <location>
        <begin position="1"/>
        <end position="24"/>
    </location>
</feature>
<comment type="caution">
    <text evidence="2">The sequence shown here is derived from an EMBL/GenBank/DDBJ whole genome shotgun (WGS) entry which is preliminary data.</text>
</comment>
<evidence type="ECO:0000313" key="3">
    <source>
        <dbReference type="Proteomes" id="UP001501565"/>
    </source>
</evidence>
<keyword evidence="3" id="KW-1185">Reference proteome</keyword>
<keyword evidence="1" id="KW-0732">Signal</keyword>